<feature type="region of interest" description="Disordered" evidence="1">
    <location>
        <begin position="45"/>
        <end position="65"/>
    </location>
</feature>
<name>A0A3S4RFQ2_9ACTO</name>
<dbReference type="AlphaFoldDB" id="A0A3S4RFQ2"/>
<feature type="compositionally biased region" description="Basic residues" evidence="1">
    <location>
        <begin position="46"/>
        <end position="55"/>
    </location>
</feature>
<gene>
    <name evidence="3" type="ORF">NCTC11636_01486</name>
</gene>
<feature type="transmembrane region" description="Helical" evidence="2">
    <location>
        <begin position="71"/>
        <end position="87"/>
    </location>
</feature>
<evidence type="ECO:0000313" key="3">
    <source>
        <dbReference type="EMBL" id="VEG28339.1"/>
    </source>
</evidence>
<feature type="transmembrane region" description="Helical" evidence="2">
    <location>
        <begin position="186"/>
        <end position="209"/>
    </location>
</feature>
<keyword evidence="4" id="KW-1185">Reference proteome</keyword>
<sequence length="265" mass="28307">MYRTEMASILLAAVGMIYGAILGPALSWLFSPTLGGATLEDMRTAVPRRRSRRKSAGVSSSRRSTSDESDSMLAVVILAVAVTAAYIKWRAWLLLGISLISVSTGLAASAVAIVAWWKSVIAGTKAVVACMLTPLILSGAGFVLVSFLWRAPAAPAEIRKTLAACSIDGIDLHTIAYVTYSIVGAAFYALASVASIIWSLAAVSTIYAAKGVAPRFAWRYLAERLTLPLGWRWPALLIVSTGIGMLFASGLVYSWWESMSAWEVP</sequence>
<dbReference type="EMBL" id="LR134350">
    <property type="protein sequence ID" value="VEG28339.1"/>
    <property type="molecule type" value="Genomic_DNA"/>
</dbReference>
<evidence type="ECO:0000313" key="4">
    <source>
        <dbReference type="Proteomes" id="UP000266895"/>
    </source>
</evidence>
<feature type="transmembrane region" description="Helical" evidence="2">
    <location>
        <begin position="92"/>
        <end position="114"/>
    </location>
</feature>
<keyword evidence="2" id="KW-0472">Membrane</keyword>
<evidence type="ECO:0000256" key="2">
    <source>
        <dbReference type="SAM" id="Phobius"/>
    </source>
</evidence>
<keyword evidence="2" id="KW-0812">Transmembrane</keyword>
<accession>A0A3S4RFQ2</accession>
<feature type="transmembrane region" description="Helical" evidence="2">
    <location>
        <begin position="161"/>
        <end position="180"/>
    </location>
</feature>
<dbReference type="KEGG" id="ahw:NCTC11636_01486"/>
<feature type="transmembrane region" description="Helical" evidence="2">
    <location>
        <begin position="126"/>
        <end position="149"/>
    </location>
</feature>
<proteinExistence type="predicted"/>
<feature type="transmembrane region" description="Helical" evidence="2">
    <location>
        <begin position="230"/>
        <end position="256"/>
    </location>
</feature>
<keyword evidence="2" id="KW-1133">Transmembrane helix</keyword>
<protein>
    <submittedName>
        <fullName evidence="3">Uncharacterized protein</fullName>
    </submittedName>
</protein>
<feature type="transmembrane region" description="Helical" evidence="2">
    <location>
        <begin position="7"/>
        <end position="30"/>
    </location>
</feature>
<evidence type="ECO:0000256" key="1">
    <source>
        <dbReference type="SAM" id="MobiDB-lite"/>
    </source>
</evidence>
<organism evidence="3 4">
    <name type="scientific">Actinomyces howellii</name>
    <dbReference type="NCBI Taxonomy" id="52771"/>
    <lineage>
        <taxon>Bacteria</taxon>
        <taxon>Bacillati</taxon>
        <taxon>Actinomycetota</taxon>
        <taxon>Actinomycetes</taxon>
        <taxon>Actinomycetales</taxon>
        <taxon>Actinomycetaceae</taxon>
        <taxon>Actinomyces</taxon>
    </lineage>
</organism>
<reference evidence="3 4" key="1">
    <citation type="submission" date="2018-12" db="EMBL/GenBank/DDBJ databases">
        <authorList>
            <consortium name="Pathogen Informatics"/>
        </authorList>
    </citation>
    <scope>NUCLEOTIDE SEQUENCE [LARGE SCALE GENOMIC DNA]</scope>
    <source>
        <strain evidence="3 4">NCTC11636</strain>
    </source>
</reference>
<dbReference type="Proteomes" id="UP000266895">
    <property type="component" value="Chromosome"/>
</dbReference>